<dbReference type="Proteomes" id="UP000032142">
    <property type="component" value="Unassembled WGS sequence"/>
</dbReference>
<name>A0A0B0NT04_GOSAR</name>
<organism evidence="2 3">
    <name type="scientific">Gossypium arboreum</name>
    <name type="common">Tree cotton</name>
    <name type="synonym">Gossypium nanking</name>
    <dbReference type="NCBI Taxonomy" id="29729"/>
    <lineage>
        <taxon>Eukaryota</taxon>
        <taxon>Viridiplantae</taxon>
        <taxon>Streptophyta</taxon>
        <taxon>Embryophyta</taxon>
        <taxon>Tracheophyta</taxon>
        <taxon>Spermatophyta</taxon>
        <taxon>Magnoliopsida</taxon>
        <taxon>eudicotyledons</taxon>
        <taxon>Gunneridae</taxon>
        <taxon>Pentapetalae</taxon>
        <taxon>rosids</taxon>
        <taxon>malvids</taxon>
        <taxon>Malvales</taxon>
        <taxon>Malvaceae</taxon>
        <taxon>Malvoideae</taxon>
        <taxon>Gossypium</taxon>
    </lineage>
</organism>
<keyword evidence="3" id="KW-1185">Reference proteome</keyword>
<evidence type="ECO:0000313" key="3">
    <source>
        <dbReference type="Proteomes" id="UP000032142"/>
    </source>
</evidence>
<dbReference type="EMBL" id="KN404859">
    <property type="protein sequence ID" value="KHG15899.1"/>
    <property type="molecule type" value="Genomic_DNA"/>
</dbReference>
<evidence type="ECO:0000313" key="2">
    <source>
        <dbReference type="EMBL" id="KHG15975.1"/>
    </source>
</evidence>
<protein>
    <submittedName>
        <fullName evidence="2">Uncharacterized protein</fullName>
    </submittedName>
</protein>
<sequence>MTVTATITVTLR</sequence>
<evidence type="ECO:0000313" key="1">
    <source>
        <dbReference type="EMBL" id="KHG15899.1"/>
    </source>
</evidence>
<dbReference type="EMBL" id="KN405039">
    <property type="protein sequence ID" value="KHG15975.1"/>
    <property type="molecule type" value="Genomic_DNA"/>
</dbReference>
<accession>A0A0B0NT04</accession>
<reference evidence="2" key="1">
    <citation type="submission" date="2014-09" db="EMBL/GenBank/DDBJ databases">
        <title>G. arboreum L. cv. AKA8401 A2 genome assembly version 1.0.</title>
        <authorList>
            <person name="Mudge J."/>
            <person name="Ramaraj T."/>
            <person name="Lindquist I.E."/>
            <person name="Bharti A.K."/>
            <person name="Sundararajan A."/>
            <person name="Cameron C.T."/>
            <person name="Woodward J.E."/>
            <person name="May G.D."/>
            <person name="Brubaker C."/>
            <person name="Broadhvest J."/>
            <person name="Wilkins T.A."/>
        </authorList>
    </citation>
    <scope>NUCLEOTIDE SEQUENCE</scope>
</reference>
<reference evidence="3" key="2">
    <citation type="submission" date="2014-09" db="EMBL/GenBank/DDBJ databases">
        <authorList>
            <person name="Mudge J."/>
            <person name="Ramaraj T."/>
            <person name="Lindquist I.E."/>
            <person name="Bharti A.K."/>
            <person name="Sundararajan A."/>
            <person name="Cameron C.T."/>
            <person name="Woodward J.E."/>
            <person name="May G.D."/>
            <person name="Brubaker C."/>
            <person name="Broadhvest J."/>
            <person name="Wilkins T.A."/>
        </authorList>
    </citation>
    <scope>NUCLEOTIDE SEQUENCE</scope>
    <source>
        <strain evidence="3">cv. AKA8401</strain>
    </source>
</reference>
<proteinExistence type="predicted"/>
<gene>
    <name evidence="1" type="ORF">F383_08721</name>
    <name evidence="2" type="ORF">F383_22182</name>
</gene>